<dbReference type="AlphaFoldDB" id="A0A3A1NDN9"/>
<evidence type="ECO:0000313" key="3">
    <source>
        <dbReference type="EMBL" id="TXJ91040.1"/>
    </source>
</evidence>
<sequence length="177" mass="20293">MKKDKKNSFNTPEGYFESFNERLMARIQQEATDETSSIIPKTDGFGVPEGYFDAVVPKILSRTTEEKGKVIQLKSYRKVYYGAAAVAAVFILIFGFNWKSEPLPVTFDDLANTEIDAYFDNNRIDMSSYELAEMVSFENVQLNDILEDDLSGEIILEYLDANVDDLRDLNIEYIDYE</sequence>
<feature type="transmembrane region" description="Helical" evidence="1">
    <location>
        <begin position="79"/>
        <end position="98"/>
    </location>
</feature>
<evidence type="ECO:0000313" key="4">
    <source>
        <dbReference type="Proteomes" id="UP000266691"/>
    </source>
</evidence>
<evidence type="ECO:0000313" key="2">
    <source>
        <dbReference type="EMBL" id="RIV42152.1"/>
    </source>
</evidence>
<dbReference type="OrthoDB" id="981524at2"/>
<evidence type="ECO:0000256" key="1">
    <source>
        <dbReference type="SAM" id="Phobius"/>
    </source>
</evidence>
<dbReference type="Proteomes" id="UP000266691">
    <property type="component" value="Unassembled WGS sequence"/>
</dbReference>
<dbReference type="Proteomes" id="UP000321621">
    <property type="component" value="Unassembled WGS sequence"/>
</dbReference>
<comment type="caution">
    <text evidence="2">The sequence shown here is derived from an EMBL/GenBank/DDBJ whole genome shotgun (WGS) entry which is preliminary data.</text>
</comment>
<accession>A0A3A1NDN9</accession>
<dbReference type="EMBL" id="QXFI01000036">
    <property type="protein sequence ID" value="RIV42152.1"/>
    <property type="molecule type" value="Genomic_DNA"/>
</dbReference>
<keyword evidence="1" id="KW-0472">Membrane</keyword>
<reference evidence="2 4" key="1">
    <citation type="submission" date="2018-08" db="EMBL/GenBank/DDBJ databases">
        <title>Proposal of Muricauda 72 sp.nov. and Muricauda NH166 sp.nov., isolated from seawater.</title>
        <authorList>
            <person name="Cheng H."/>
            <person name="Wu Y.-H."/>
            <person name="Guo L.-L."/>
            <person name="Xu X.-W."/>
        </authorList>
    </citation>
    <scope>NUCLEOTIDE SEQUENCE [LARGE SCALE GENOMIC DNA]</scope>
    <source>
        <strain evidence="2 4">72</strain>
    </source>
</reference>
<name>A0A3A1NDN9_9FLAO</name>
<keyword evidence="5" id="KW-1185">Reference proteome</keyword>
<organism evidence="2 4">
    <name type="scientific">Flagellimonas pelagia</name>
    <dbReference type="NCBI Taxonomy" id="2306998"/>
    <lineage>
        <taxon>Bacteria</taxon>
        <taxon>Pseudomonadati</taxon>
        <taxon>Bacteroidota</taxon>
        <taxon>Flavobacteriia</taxon>
        <taxon>Flavobacteriales</taxon>
        <taxon>Flavobacteriaceae</taxon>
        <taxon>Flagellimonas</taxon>
    </lineage>
</organism>
<evidence type="ECO:0000313" key="5">
    <source>
        <dbReference type="Proteomes" id="UP000321621"/>
    </source>
</evidence>
<reference evidence="3 5" key="2">
    <citation type="submission" date="2019-07" db="EMBL/GenBank/DDBJ databases">
        <title>Draft genome of two Muricauda strains isolated from deep sea.</title>
        <authorList>
            <person name="Sun C."/>
        </authorList>
    </citation>
    <scope>NUCLEOTIDE SEQUENCE [LARGE SCALE GENOMIC DNA]</scope>
    <source>
        <strain evidence="3 5">72</strain>
    </source>
</reference>
<dbReference type="EMBL" id="VNWK01000036">
    <property type="protein sequence ID" value="TXJ91040.1"/>
    <property type="molecule type" value="Genomic_DNA"/>
</dbReference>
<proteinExistence type="predicted"/>
<protein>
    <submittedName>
        <fullName evidence="2">Uncharacterized protein</fullName>
    </submittedName>
</protein>
<dbReference type="RefSeq" id="WP_119649147.1">
    <property type="nucleotide sequence ID" value="NZ_QXFI01000036.1"/>
</dbReference>
<keyword evidence="1" id="KW-0812">Transmembrane</keyword>
<keyword evidence="1" id="KW-1133">Transmembrane helix</keyword>
<gene>
    <name evidence="2" type="ORF">D2V05_18855</name>
    <name evidence="3" type="ORF">FQ017_18695</name>
</gene>